<sequence>RRKLAAGHLERNLHAAVPDVVEVLHATGQRVPGGTIRDAILERGRCGFARDAARHLTVVIRVRQRQMLEHVVVRRQRRLRLVAVED</sequence>
<evidence type="ECO:0000313" key="1">
    <source>
        <dbReference type="EnsemblMetazoa" id="AMIN014402-PA"/>
    </source>
</evidence>
<evidence type="ECO:0000313" key="2">
    <source>
        <dbReference type="Proteomes" id="UP000075920"/>
    </source>
</evidence>
<proteinExistence type="predicted"/>
<reference evidence="1" key="2">
    <citation type="submission" date="2020-05" db="UniProtKB">
        <authorList>
            <consortium name="EnsemblMetazoa"/>
        </authorList>
    </citation>
    <scope>IDENTIFICATION</scope>
    <source>
        <strain evidence="1">MINIMUS1</strain>
    </source>
</reference>
<reference evidence="2" key="1">
    <citation type="submission" date="2013-03" db="EMBL/GenBank/DDBJ databases">
        <title>The Genome Sequence of Anopheles minimus MINIMUS1.</title>
        <authorList>
            <consortium name="The Broad Institute Genomics Platform"/>
            <person name="Neafsey D.E."/>
            <person name="Walton C."/>
            <person name="Walker B."/>
            <person name="Young S.K."/>
            <person name="Zeng Q."/>
            <person name="Gargeya S."/>
            <person name="Fitzgerald M."/>
            <person name="Haas B."/>
            <person name="Abouelleil A."/>
            <person name="Allen A.W."/>
            <person name="Alvarado L."/>
            <person name="Arachchi H.M."/>
            <person name="Berlin A.M."/>
            <person name="Chapman S.B."/>
            <person name="Gainer-Dewar J."/>
            <person name="Goldberg J."/>
            <person name="Griggs A."/>
            <person name="Gujja S."/>
            <person name="Hansen M."/>
            <person name="Howarth C."/>
            <person name="Imamovic A."/>
            <person name="Ireland A."/>
            <person name="Larimer J."/>
            <person name="McCowan C."/>
            <person name="Murphy C."/>
            <person name="Pearson M."/>
            <person name="Poon T.W."/>
            <person name="Priest M."/>
            <person name="Roberts A."/>
            <person name="Saif S."/>
            <person name="Shea T."/>
            <person name="Sisk P."/>
            <person name="Sykes S."/>
            <person name="Wortman J."/>
            <person name="Nusbaum C."/>
            <person name="Birren B."/>
        </authorList>
    </citation>
    <scope>NUCLEOTIDE SEQUENCE [LARGE SCALE GENOMIC DNA]</scope>
    <source>
        <strain evidence="2">MINIMUS1</strain>
    </source>
</reference>
<dbReference type="AlphaFoldDB" id="A0A182WNY3"/>
<dbReference type="VEuPathDB" id="VectorBase:AMIN014402"/>
<keyword evidence="2" id="KW-1185">Reference proteome</keyword>
<dbReference type="EnsemblMetazoa" id="AMIN014402-RA">
    <property type="protein sequence ID" value="AMIN014402-PA"/>
    <property type="gene ID" value="AMIN014402"/>
</dbReference>
<accession>A0A182WNY3</accession>
<protein>
    <submittedName>
        <fullName evidence="1">Uncharacterized protein</fullName>
    </submittedName>
</protein>
<organism evidence="1 2">
    <name type="scientific">Anopheles minimus</name>
    <dbReference type="NCBI Taxonomy" id="112268"/>
    <lineage>
        <taxon>Eukaryota</taxon>
        <taxon>Metazoa</taxon>
        <taxon>Ecdysozoa</taxon>
        <taxon>Arthropoda</taxon>
        <taxon>Hexapoda</taxon>
        <taxon>Insecta</taxon>
        <taxon>Pterygota</taxon>
        <taxon>Neoptera</taxon>
        <taxon>Endopterygota</taxon>
        <taxon>Diptera</taxon>
        <taxon>Nematocera</taxon>
        <taxon>Culicoidea</taxon>
        <taxon>Culicidae</taxon>
        <taxon>Anophelinae</taxon>
        <taxon>Anopheles</taxon>
    </lineage>
</organism>
<name>A0A182WNY3_9DIPT</name>
<dbReference type="Proteomes" id="UP000075920">
    <property type="component" value="Unassembled WGS sequence"/>
</dbReference>